<evidence type="ECO:0000313" key="1">
    <source>
        <dbReference type="EMBL" id="KAH3829944.1"/>
    </source>
</evidence>
<keyword evidence="2" id="KW-1185">Reference proteome</keyword>
<name>A0A9D4H5M7_DREPO</name>
<sequence length="138" mass="15947">MKPHLQLVVNTRRSSFPVENEEIKRGKLCIIQERRGEQNRLPVFVCVYRSFFDHYVIIYKDSKYSSKTGYINLRQCLICVCTGKGTQVRISSNSFDDGSCVFEFSNRDEADEWQMALQPQFPVTPTSPPVYPTVRDGL</sequence>
<accession>A0A9D4H5M7</accession>
<comment type="caution">
    <text evidence="1">The sequence shown here is derived from an EMBL/GenBank/DDBJ whole genome shotgun (WGS) entry which is preliminary data.</text>
</comment>
<dbReference type="Proteomes" id="UP000828390">
    <property type="component" value="Unassembled WGS sequence"/>
</dbReference>
<organism evidence="1 2">
    <name type="scientific">Dreissena polymorpha</name>
    <name type="common">Zebra mussel</name>
    <name type="synonym">Mytilus polymorpha</name>
    <dbReference type="NCBI Taxonomy" id="45954"/>
    <lineage>
        <taxon>Eukaryota</taxon>
        <taxon>Metazoa</taxon>
        <taxon>Spiralia</taxon>
        <taxon>Lophotrochozoa</taxon>
        <taxon>Mollusca</taxon>
        <taxon>Bivalvia</taxon>
        <taxon>Autobranchia</taxon>
        <taxon>Heteroconchia</taxon>
        <taxon>Euheterodonta</taxon>
        <taxon>Imparidentia</taxon>
        <taxon>Neoheterodontei</taxon>
        <taxon>Myida</taxon>
        <taxon>Dreissenoidea</taxon>
        <taxon>Dreissenidae</taxon>
        <taxon>Dreissena</taxon>
    </lineage>
</organism>
<dbReference type="EMBL" id="JAIWYP010000004">
    <property type="protein sequence ID" value="KAH3829944.1"/>
    <property type="molecule type" value="Genomic_DNA"/>
</dbReference>
<proteinExistence type="predicted"/>
<dbReference type="SUPFAM" id="SSF50729">
    <property type="entry name" value="PH domain-like"/>
    <property type="match status" value="1"/>
</dbReference>
<evidence type="ECO:0000313" key="2">
    <source>
        <dbReference type="Proteomes" id="UP000828390"/>
    </source>
</evidence>
<dbReference type="AlphaFoldDB" id="A0A9D4H5M7"/>
<evidence type="ECO:0008006" key="3">
    <source>
        <dbReference type="Google" id="ProtNLM"/>
    </source>
</evidence>
<protein>
    <recommendedName>
        <fullName evidence="3">PH domain-containing protein</fullName>
    </recommendedName>
</protein>
<reference evidence="1" key="2">
    <citation type="submission" date="2020-11" db="EMBL/GenBank/DDBJ databases">
        <authorList>
            <person name="McCartney M.A."/>
            <person name="Auch B."/>
            <person name="Kono T."/>
            <person name="Mallez S."/>
            <person name="Becker A."/>
            <person name="Gohl D.M."/>
            <person name="Silverstein K.A.T."/>
            <person name="Koren S."/>
            <person name="Bechman K.B."/>
            <person name="Herman A."/>
            <person name="Abrahante J.E."/>
            <person name="Garbe J."/>
        </authorList>
    </citation>
    <scope>NUCLEOTIDE SEQUENCE</scope>
    <source>
        <strain evidence="1">Duluth1</strain>
        <tissue evidence="1">Whole animal</tissue>
    </source>
</reference>
<reference evidence="1" key="1">
    <citation type="journal article" date="2019" name="bioRxiv">
        <title>The Genome of the Zebra Mussel, Dreissena polymorpha: A Resource for Invasive Species Research.</title>
        <authorList>
            <person name="McCartney M.A."/>
            <person name="Auch B."/>
            <person name="Kono T."/>
            <person name="Mallez S."/>
            <person name="Zhang Y."/>
            <person name="Obille A."/>
            <person name="Becker A."/>
            <person name="Abrahante J.E."/>
            <person name="Garbe J."/>
            <person name="Badalamenti J.P."/>
            <person name="Herman A."/>
            <person name="Mangelson H."/>
            <person name="Liachko I."/>
            <person name="Sullivan S."/>
            <person name="Sone E.D."/>
            <person name="Koren S."/>
            <person name="Silverstein K.A.T."/>
            <person name="Beckman K.B."/>
            <person name="Gohl D.M."/>
        </authorList>
    </citation>
    <scope>NUCLEOTIDE SEQUENCE</scope>
    <source>
        <strain evidence="1">Duluth1</strain>
        <tissue evidence="1">Whole animal</tissue>
    </source>
</reference>
<gene>
    <name evidence="1" type="ORF">DPMN_103176</name>
</gene>